<proteinExistence type="predicted"/>
<evidence type="ECO:0000313" key="1">
    <source>
        <dbReference type="EMBL" id="QJA89805.1"/>
    </source>
</evidence>
<protein>
    <submittedName>
        <fullName evidence="1">Uncharacterized protein</fullName>
    </submittedName>
</protein>
<organism evidence="1">
    <name type="scientific">viral metagenome</name>
    <dbReference type="NCBI Taxonomy" id="1070528"/>
    <lineage>
        <taxon>unclassified sequences</taxon>
        <taxon>metagenomes</taxon>
        <taxon>organismal metagenomes</taxon>
    </lineage>
</organism>
<name>A0A6M3L9E2_9ZZZZ</name>
<accession>A0A6M3L9E2</accession>
<dbReference type="EMBL" id="MT142870">
    <property type="protein sequence ID" value="QJA89805.1"/>
    <property type="molecule type" value="Genomic_DNA"/>
</dbReference>
<gene>
    <name evidence="1" type="ORF">MM415B02495_0012</name>
</gene>
<dbReference type="Pfam" id="PF24175">
    <property type="entry name" value="SU10_adaptor"/>
    <property type="match status" value="1"/>
</dbReference>
<dbReference type="AlphaFoldDB" id="A0A6M3L9E2"/>
<sequence>MADDLMATINSVETGALEQLWQATDGTGAWAGTDELRGYVIDAIDETCILGKFFEHTFHIVLKEGIFVYKLLPITYTPVFIQGVYSKERNLWLEPTSMGKLSRWCPGWLGSSGPPSHYVVLDFSKILVYPGPAADGGTLDIKCSCIPGSYSDGDRLLEVRRELHGALVDYVVAHAYMRVANRFKDGIELYKSYLTKLGKIPGFKGGFAAAQFIRTLSAQEQNSDAS</sequence>
<dbReference type="InterPro" id="IPR056209">
    <property type="entry name" value="SU10_adaptor"/>
</dbReference>
<reference evidence="1" key="1">
    <citation type="submission" date="2020-03" db="EMBL/GenBank/DDBJ databases">
        <title>The deep terrestrial virosphere.</title>
        <authorList>
            <person name="Holmfeldt K."/>
            <person name="Nilsson E."/>
            <person name="Simone D."/>
            <person name="Lopez-Fernandez M."/>
            <person name="Wu X."/>
            <person name="de Brujin I."/>
            <person name="Lundin D."/>
            <person name="Andersson A."/>
            <person name="Bertilsson S."/>
            <person name="Dopson M."/>
        </authorList>
    </citation>
    <scope>NUCLEOTIDE SEQUENCE</scope>
    <source>
        <strain evidence="1">MM415B02495</strain>
    </source>
</reference>